<evidence type="ECO:0000256" key="3">
    <source>
        <dbReference type="ARBA" id="ARBA00022737"/>
    </source>
</evidence>
<gene>
    <name evidence="10" type="primary">LOC114785175</name>
</gene>
<keyword evidence="3" id="KW-0677">Repeat</keyword>
<feature type="transmembrane region" description="Helical" evidence="8">
    <location>
        <begin position="51"/>
        <end position="74"/>
    </location>
</feature>
<protein>
    <recommendedName>
        <fullName evidence="9">MARVEL domain-containing protein</fullName>
    </recommendedName>
</protein>
<feature type="transmembrane region" description="Helical" evidence="8">
    <location>
        <begin position="86"/>
        <end position="108"/>
    </location>
</feature>
<keyword evidence="5 7" id="KW-0472">Membrane</keyword>
<evidence type="ECO:0000313" key="10">
    <source>
        <dbReference type="Ensembl" id="ENSDCDP00010005795.1"/>
    </source>
</evidence>
<feature type="transmembrane region" description="Helical" evidence="8">
    <location>
        <begin position="152"/>
        <end position="174"/>
    </location>
</feature>
<organism evidence="10 11">
    <name type="scientific">Denticeps clupeoides</name>
    <name type="common">denticle herring</name>
    <dbReference type="NCBI Taxonomy" id="299321"/>
    <lineage>
        <taxon>Eukaryota</taxon>
        <taxon>Metazoa</taxon>
        <taxon>Chordata</taxon>
        <taxon>Craniata</taxon>
        <taxon>Vertebrata</taxon>
        <taxon>Euteleostomi</taxon>
        <taxon>Actinopterygii</taxon>
        <taxon>Neopterygii</taxon>
        <taxon>Teleostei</taxon>
        <taxon>Clupei</taxon>
        <taxon>Clupeiformes</taxon>
        <taxon>Denticipitoidei</taxon>
        <taxon>Denticipitidae</taxon>
        <taxon>Denticeps</taxon>
    </lineage>
</organism>
<accession>A0AAY4ACJ4</accession>
<dbReference type="PROSITE" id="PS51225">
    <property type="entry name" value="MARVEL"/>
    <property type="match status" value="1"/>
</dbReference>
<evidence type="ECO:0000256" key="8">
    <source>
        <dbReference type="SAM" id="Phobius"/>
    </source>
</evidence>
<evidence type="ECO:0000256" key="1">
    <source>
        <dbReference type="ARBA" id="ARBA00004141"/>
    </source>
</evidence>
<dbReference type="GeneID" id="114785175"/>
<keyword evidence="2 7" id="KW-0812">Transmembrane</keyword>
<dbReference type="PANTHER" id="PTHR17068">
    <property type="entry name" value="MYELOID-ASSOCIATED DIFFERENTIATION MARKER MYADM FAMILY MEMBER"/>
    <property type="match status" value="1"/>
</dbReference>
<dbReference type="GeneTree" id="ENSGT00950000182933"/>
<dbReference type="PANTHER" id="PTHR17068:SF3">
    <property type="entry name" value="MYELOID-ASSOCIATED DIFFERENTIATION MARKER"/>
    <property type="match status" value="1"/>
</dbReference>
<feature type="domain" description="MARVEL" evidence="9">
    <location>
        <begin position="10"/>
        <end position="147"/>
    </location>
</feature>
<feature type="transmembrane region" description="Helical" evidence="8">
    <location>
        <begin position="224"/>
        <end position="248"/>
    </location>
</feature>
<proteinExistence type="inferred from homology"/>
<comment type="similarity">
    <text evidence="6">Belongs to the MAL family.</text>
</comment>
<evidence type="ECO:0000256" key="2">
    <source>
        <dbReference type="ARBA" id="ARBA00022692"/>
    </source>
</evidence>
<evidence type="ECO:0000256" key="7">
    <source>
        <dbReference type="PROSITE-ProRule" id="PRU00581"/>
    </source>
</evidence>
<reference evidence="10" key="2">
    <citation type="submission" date="2025-08" db="UniProtKB">
        <authorList>
            <consortium name="Ensembl"/>
        </authorList>
    </citation>
    <scope>IDENTIFICATION</scope>
</reference>
<keyword evidence="11" id="KW-1185">Reference proteome</keyword>
<evidence type="ECO:0000256" key="5">
    <source>
        <dbReference type="ARBA" id="ARBA00023136"/>
    </source>
</evidence>
<evidence type="ECO:0000259" key="9">
    <source>
        <dbReference type="PROSITE" id="PS51225"/>
    </source>
</evidence>
<name>A0AAY4ACJ4_9TELE</name>
<dbReference type="Ensembl" id="ENSDCDT00010005996.1">
    <property type="protein sequence ID" value="ENSDCDP00010005795.1"/>
    <property type="gene ID" value="ENSDCDG00010002532.1"/>
</dbReference>
<dbReference type="InterPro" id="IPR047123">
    <property type="entry name" value="MYADM-like"/>
</dbReference>
<dbReference type="AlphaFoldDB" id="A0AAY4ACJ4"/>
<feature type="transmembrane region" description="Helical" evidence="8">
    <location>
        <begin position="194"/>
        <end position="212"/>
    </location>
</feature>
<reference evidence="10 11" key="1">
    <citation type="submission" date="2020-06" db="EMBL/GenBank/DDBJ databases">
        <authorList>
            <consortium name="Wellcome Sanger Institute Data Sharing"/>
        </authorList>
    </citation>
    <scope>NUCLEOTIDE SEQUENCE [LARGE SCALE GENOMIC DNA]</scope>
</reference>
<evidence type="ECO:0000256" key="6">
    <source>
        <dbReference type="ARBA" id="ARBA00034721"/>
    </source>
</evidence>
<dbReference type="GO" id="GO:0016020">
    <property type="term" value="C:membrane"/>
    <property type="evidence" value="ECO:0007669"/>
    <property type="project" value="UniProtKB-SubCell"/>
</dbReference>
<dbReference type="Proteomes" id="UP000694580">
    <property type="component" value="Chromosome 3"/>
</dbReference>
<comment type="subcellular location">
    <subcellularLocation>
        <location evidence="1">Membrane</location>
        <topology evidence="1">Multi-pass membrane protein</topology>
    </subcellularLocation>
</comment>
<feature type="transmembrane region" description="Helical" evidence="8">
    <location>
        <begin position="20"/>
        <end position="39"/>
    </location>
</feature>
<reference evidence="10" key="3">
    <citation type="submission" date="2025-09" db="UniProtKB">
        <authorList>
            <consortium name="Ensembl"/>
        </authorList>
    </citation>
    <scope>IDENTIFICATION</scope>
</reference>
<evidence type="ECO:0000313" key="11">
    <source>
        <dbReference type="Proteomes" id="UP000694580"/>
    </source>
</evidence>
<dbReference type="RefSeq" id="XP_028826851.1">
    <property type="nucleotide sequence ID" value="XM_028971018.1"/>
</dbReference>
<keyword evidence="4 8" id="KW-1133">Transmembrane helix</keyword>
<dbReference type="InterPro" id="IPR008253">
    <property type="entry name" value="Marvel"/>
</dbReference>
<feature type="transmembrane region" description="Helical" evidence="8">
    <location>
        <begin position="260"/>
        <end position="282"/>
    </location>
</feature>
<sequence length="291" mass="31456">MPVILGEISTLTNPLSGVRIWALVSGCITFSLVASMDIPPETRHLTLYRTFCMFVWCFFFTLTFLILAITYIQFHSLLPLSWKNLTVTVAALASLMCLAATLAFPWMVTSSAAQRAAEPRKVAASASSSLTSLAYATETYLIRFQSQEQRGYMASLPGLLKVVQVFGGCVLLLLVVDQSEEGNAAWKLCVTGSAYALCLLVSLGTVVVMLGECAGRCLVPFDRLLAAFGVLGVLLYMMAAVVCSTKVLQLQDPGTTAARVAVICEMVLSCITLLAYTIDLAFSVKLLCDRN</sequence>
<evidence type="ECO:0000256" key="4">
    <source>
        <dbReference type="ARBA" id="ARBA00022989"/>
    </source>
</evidence>